<dbReference type="InterPro" id="IPR051635">
    <property type="entry name" value="SNAT-like"/>
</dbReference>
<dbReference type="InterPro" id="IPR016181">
    <property type="entry name" value="Acyl_CoA_acyltransferase"/>
</dbReference>
<dbReference type="AlphaFoldDB" id="A0A1T2WZI3"/>
<accession>A0A1T2WZI3</accession>
<comment type="caution">
    <text evidence="4">The sequence shown here is derived from an EMBL/GenBank/DDBJ whole genome shotgun (WGS) entry which is preliminary data.</text>
</comment>
<evidence type="ECO:0000313" key="5">
    <source>
        <dbReference type="Proteomes" id="UP000190188"/>
    </source>
</evidence>
<keyword evidence="5" id="KW-1185">Reference proteome</keyword>
<dbReference type="SUPFAM" id="SSF55729">
    <property type="entry name" value="Acyl-CoA N-acyltransferases (Nat)"/>
    <property type="match status" value="1"/>
</dbReference>
<proteinExistence type="predicted"/>
<dbReference type="OrthoDB" id="9800962at2"/>
<dbReference type="Gene3D" id="3.40.630.30">
    <property type="match status" value="1"/>
</dbReference>
<dbReference type="Pfam" id="PF00583">
    <property type="entry name" value="Acetyltransf_1"/>
    <property type="match status" value="1"/>
</dbReference>
<evidence type="ECO:0000256" key="1">
    <source>
        <dbReference type="ARBA" id="ARBA00022679"/>
    </source>
</evidence>
<dbReference type="PROSITE" id="PS51186">
    <property type="entry name" value="GNAT"/>
    <property type="match status" value="1"/>
</dbReference>
<dbReference type="CDD" id="cd04301">
    <property type="entry name" value="NAT_SF"/>
    <property type="match status" value="1"/>
</dbReference>
<dbReference type="Proteomes" id="UP000190188">
    <property type="component" value="Unassembled WGS sequence"/>
</dbReference>
<dbReference type="PANTHER" id="PTHR10908">
    <property type="entry name" value="SEROTONIN N-ACETYLTRANSFERASE"/>
    <property type="match status" value="1"/>
</dbReference>
<dbReference type="EMBL" id="MSZX01000024">
    <property type="protein sequence ID" value="OPA72981.1"/>
    <property type="molecule type" value="Genomic_DNA"/>
</dbReference>
<protein>
    <submittedName>
        <fullName evidence="4">GNAT family N-acetyltransferase</fullName>
    </submittedName>
</protein>
<dbReference type="RefSeq" id="WP_078503055.1">
    <property type="nucleotide sequence ID" value="NZ_MSZX01000024.1"/>
</dbReference>
<dbReference type="PANTHER" id="PTHR10908:SF0">
    <property type="entry name" value="SEROTONIN N-ACETYLTRANSFERASE"/>
    <property type="match status" value="1"/>
</dbReference>
<organism evidence="4 5">
    <name type="scientific">Paenibacillus selenitireducens</name>
    <dbReference type="NCBI Taxonomy" id="1324314"/>
    <lineage>
        <taxon>Bacteria</taxon>
        <taxon>Bacillati</taxon>
        <taxon>Bacillota</taxon>
        <taxon>Bacilli</taxon>
        <taxon>Bacillales</taxon>
        <taxon>Paenibacillaceae</taxon>
        <taxon>Paenibacillus</taxon>
    </lineage>
</organism>
<evidence type="ECO:0000259" key="3">
    <source>
        <dbReference type="PROSITE" id="PS51186"/>
    </source>
</evidence>
<sequence>MEIRTATLNDLSILTEIGELCFPPEEAAREKEFEERLKVYPNHFWILENDGEPIGFINGMVTNETKIRDVMFKNASLHEEDGAWQAIFGVNTVPKYRKCGYATKMMEQVIVDAKKQGRKGCILTCKEELIHYYEKFGYKNEGVSQSKLAGEVWYDMRLEF</sequence>
<keyword evidence="1 4" id="KW-0808">Transferase</keyword>
<evidence type="ECO:0000256" key="2">
    <source>
        <dbReference type="ARBA" id="ARBA00023315"/>
    </source>
</evidence>
<reference evidence="4 5" key="1">
    <citation type="submission" date="2017-01" db="EMBL/GenBank/DDBJ databases">
        <title>Genome analysis of Paenibacillus selenitrireducens ES3-24.</title>
        <authorList>
            <person name="Xu D."/>
            <person name="Yao R."/>
            <person name="Zheng S."/>
        </authorList>
    </citation>
    <scope>NUCLEOTIDE SEQUENCE [LARGE SCALE GENOMIC DNA]</scope>
    <source>
        <strain evidence="4 5">ES3-24</strain>
    </source>
</reference>
<gene>
    <name evidence="4" type="ORF">BVG16_30955</name>
</gene>
<name>A0A1T2WZI3_9BACL</name>
<dbReference type="GO" id="GO:0008080">
    <property type="term" value="F:N-acetyltransferase activity"/>
    <property type="evidence" value="ECO:0007669"/>
    <property type="project" value="UniProtKB-ARBA"/>
</dbReference>
<keyword evidence="2" id="KW-0012">Acyltransferase</keyword>
<evidence type="ECO:0000313" key="4">
    <source>
        <dbReference type="EMBL" id="OPA72981.1"/>
    </source>
</evidence>
<dbReference type="InterPro" id="IPR000182">
    <property type="entry name" value="GNAT_dom"/>
</dbReference>
<feature type="domain" description="N-acetyltransferase" evidence="3">
    <location>
        <begin position="1"/>
        <end position="159"/>
    </location>
</feature>